<name>A0A6C0AGV2_9ZZZZ</name>
<proteinExistence type="predicted"/>
<protein>
    <submittedName>
        <fullName evidence="1">Uncharacterized protein</fullName>
    </submittedName>
</protein>
<evidence type="ECO:0000313" key="1">
    <source>
        <dbReference type="EMBL" id="QHS79037.1"/>
    </source>
</evidence>
<dbReference type="EMBL" id="MN740625">
    <property type="protein sequence ID" value="QHS79037.1"/>
    <property type="molecule type" value="Genomic_DNA"/>
</dbReference>
<reference evidence="1" key="1">
    <citation type="journal article" date="2020" name="Nature">
        <title>Giant virus diversity and host interactions through global metagenomics.</title>
        <authorList>
            <person name="Schulz F."/>
            <person name="Roux S."/>
            <person name="Paez-Espino D."/>
            <person name="Jungbluth S."/>
            <person name="Walsh D.A."/>
            <person name="Denef V.J."/>
            <person name="McMahon K.D."/>
            <person name="Konstantinidis K.T."/>
            <person name="Eloe-Fadrosh E.A."/>
            <person name="Kyrpides N.C."/>
            <person name="Woyke T."/>
        </authorList>
    </citation>
    <scope>NUCLEOTIDE SEQUENCE</scope>
    <source>
        <strain evidence="1">GVMAG-S-1035118-87</strain>
    </source>
</reference>
<sequence>MRWMQWIRNWFYEHQFYKITAQGDQVSMMESTPYAYILHIQNRNGLKYHFIKDSYTMDVPYEIIGLSVYLHDTAYVLPPKEFIVKGNELFTETLTLWLCKHYLYIEPTTESTLTLIDSNIDIHTCSKLFVDNNLQNDIKYNP</sequence>
<organism evidence="1">
    <name type="scientific">viral metagenome</name>
    <dbReference type="NCBI Taxonomy" id="1070528"/>
    <lineage>
        <taxon>unclassified sequences</taxon>
        <taxon>metagenomes</taxon>
        <taxon>organismal metagenomes</taxon>
    </lineage>
</organism>
<accession>A0A6C0AGV2</accession>
<dbReference type="AlphaFoldDB" id="A0A6C0AGV2"/>